<dbReference type="PANTHER" id="PTHR35339:SF4">
    <property type="entry name" value="LINALOOL DEHYDRATASE_ISOMERASE DOMAIN-CONTAINING PROTEIN"/>
    <property type="match status" value="1"/>
</dbReference>
<evidence type="ECO:0000313" key="2">
    <source>
        <dbReference type="Proteomes" id="UP000226191"/>
    </source>
</evidence>
<protein>
    <submittedName>
        <fullName evidence="1">Uncharacterized protein</fullName>
    </submittedName>
</protein>
<dbReference type="Pfam" id="PF10022">
    <property type="entry name" value="DUF2264"/>
    <property type="match status" value="1"/>
</dbReference>
<reference evidence="1 2" key="1">
    <citation type="submission" date="2017-02" db="EMBL/GenBank/DDBJ databases">
        <title>Prevalence of linear plasmids in Cutibacterium acnes isolates obtained from cancerous prostatic tissue.</title>
        <authorList>
            <person name="Davidsson S."/>
            <person name="Bruggemann H."/>
        </authorList>
    </citation>
    <scope>NUCLEOTIDE SEQUENCE [LARGE SCALE GENOMIC DNA]</scope>
    <source>
        <strain evidence="1 2">11-78</strain>
    </source>
</reference>
<sequence length="151" mass="16292">MADRLLDAAIAQATLGHARIAMPGAPGGLGTDVDGLEGFARVGPLAGARFVGEQGKALHELASWWANGVDPKSSERWLRPSEHRQAVVEACSLALLLHFAKPWIWEHLSPADAGTAGRMVSGRTKSSDSRQQLDLVPDYRRDFPARSGMRI</sequence>
<dbReference type="EMBL" id="MVCE01000002">
    <property type="protein sequence ID" value="PGF34952.1"/>
    <property type="molecule type" value="Genomic_DNA"/>
</dbReference>
<gene>
    <name evidence="1" type="ORF">B1B09_04870</name>
</gene>
<evidence type="ECO:0000313" key="1">
    <source>
        <dbReference type="EMBL" id="PGF34952.1"/>
    </source>
</evidence>
<comment type="caution">
    <text evidence="1">The sequence shown here is derived from an EMBL/GenBank/DDBJ whole genome shotgun (WGS) entry which is preliminary data.</text>
</comment>
<dbReference type="PANTHER" id="PTHR35339">
    <property type="entry name" value="LINALOOL DEHYDRATASE_ISOMERASE DOMAIN-CONTAINING PROTEIN"/>
    <property type="match status" value="1"/>
</dbReference>
<dbReference type="InterPro" id="IPR049349">
    <property type="entry name" value="DUF2264_N"/>
</dbReference>
<dbReference type="InterPro" id="IPR016624">
    <property type="entry name" value="UCP014753"/>
</dbReference>
<name>A0A8B2VH70_CUTAC</name>
<accession>A0A8B2VH70</accession>
<proteinExistence type="predicted"/>
<dbReference type="Proteomes" id="UP000226191">
    <property type="component" value="Unassembled WGS sequence"/>
</dbReference>
<organism evidence="1 2">
    <name type="scientific">Cutibacterium acnes</name>
    <name type="common">Propionibacterium acnes</name>
    <dbReference type="NCBI Taxonomy" id="1747"/>
    <lineage>
        <taxon>Bacteria</taxon>
        <taxon>Bacillati</taxon>
        <taxon>Actinomycetota</taxon>
        <taxon>Actinomycetes</taxon>
        <taxon>Propionibacteriales</taxon>
        <taxon>Propionibacteriaceae</taxon>
        <taxon>Cutibacterium</taxon>
    </lineage>
</organism>
<dbReference type="AlphaFoldDB" id="A0A8B2VH70"/>